<dbReference type="InterPro" id="IPR005646">
    <property type="entry name" value="FapA"/>
</dbReference>
<accession>F7YYU7</accession>
<dbReference type="AlphaFoldDB" id="F7YYU7"/>
<feature type="coiled-coil region" evidence="1">
    <location>
        <begin position="379"/>
        <end position="406"/>
    </location>
</feature>
<evidence type="ECO:0000313" key="4">
    <source>
        <dbReference type="Proteomes" id="UP000006804"/>
    </source>
</evidence>
<name>F7YYU7_9THEM</name>
<evidence type="ECO:0000256" key="1">
    <source>
        <dbReference type="SAM" id="Coils"/>
    </source>
</evidence>
<sequence length="462" mass="50302">MKIQAKIGENGLEYYITVVPEGEESPTKEQILEYLKSQGVVYGIQEQAIEELVAKKLYGVPVLVAIGKRPVDGEDGQVILIKEQKEEELQAQKGTVDLRELPSRTRQIVKTGQKVAQIIPPTPGVEGYNVFGRVLNPKPGRPAQVKLGKNVKTTEDGMYVEASKDGILVAKPDGTIEVQEILVIKGDVDYATGNIDFPGEVEISGDVKPGFTVKAKGNININGVIEAATVISYEGSINVLGVKGRERGLVKAKGNVQAKFLENAIVESDANVIVTGPITNSQVKAKLEVKALGNKGIIVGGIISAGYLVEAEEIGSPLGVKTVVEVGLDPDLMEKIKILKAKIELDKENLGKLASAFKMLKETIEKTKGEIPAEKIETYRKLGQALINLRDSVEKASQELKMLEIEIYEKYKSAKIVARKILHPGVEAQILQKKFYADKALEKVIIELDNENREIRLGGYSG</sequence>
<dbReference type="PANTHER" id="PTHR38032">
    <property type="entry name" value="POLYMERASE-RELATED"/>
    <property type="match status" value="1"/>
</dbReference>
<dbReference type="EMBL" id="CP002351">
    <property type="protein sequence ID" value="AEH51138.1"/>
    <property type="molecule type" value="Genomic_DNA"/>
</dbReference>
<dbReference type="InterPro" id="IPR046865">
    <property type="entry name" value="FapA_b_solenoid"/>
</dbReference>
<dbReference type="STRING" id="688269.Theth_1058"/>
<dbReference type="Pfam" id="PF20250">
    <property type="entry name" value="FapA_N"/>
    <property type="match status" value="1"/>
</dbReference>
<gene>
    <name evidence="3" type="ORF">Theth_1058</name>
</gene>
<organism evidence="3 4">
    <name type="scientific">Pseudothermotoga thermarum DSM 5069</name>
    <dbReference type="NCBI Taxonomy" id="688269"/>
    <lineage>
        <taxon>Bacteria</taxon>
        <taxon>Thermotogati</taxon>
        <taxon>Thermotogota</taxon>
        <taxon>Thermotogae</taxon>
        <taxon>Thermotogales</taxon>
        <taxon>Thermotogaceae</taxon>
        <taxon>Pseudothermotoga</taxon>
    </lineage>
</organism>
<reference evidence="3 4" key="1">
    <citation type="submission" date="2010-11" db="EMBL/GenBank/DDBJ databases">
        <title>The complete genome of Thermotoga thermarum DSM 5069.</title>
        <authorList>
            <consortium name="US DOE Joint Genome Institute (JGI-PGF)"/>
            <person name="Lucas S."/>
            <person name="Copeland A."/>
            <person name="Lapidus A."/>
            <person name="Bruce D."/>
            <person name="Goodwin L."/>
            <person name="Pitluck S."/>
            <person name="Kyrpides N."/>
            <person name="Mavromatis K."/>
            <person name="Ivanova N."/>
            <person name="Zeytun A."/>
            <person name="Brettin T."/>
            <person name="Detter J.C."/>
            <person name="Tapia R."/>
            <person name="Han C."/>
            <person name="Land M."/>
            <person name="Hauser L."/>
            <person name="Markowitz V."/>
            <person name="Cheng J.-F."/>
            <person name="Hugenholtz P."/>
            <person name="Woyke T."/>
            <person name="Wu D."/>
            <person name="Spring S."/>
            <person name="Schroeder M."/>
            <person name="Brambilla E."/>
            <person name="Klenk H.-P."/>
            <person name="Eisen J.A."/>
        </authorList>
    </citation>
    <scope>NUCLEOTIDE SEQUENCE [LARGE SCALE GENOMIC DNA]</scope>
    <source>
        <strain evidence="3 4">DSM 5069</strain>
    </source>
</reference>
<evidence type="ECO:0000313" key="3">
    <source>
        <dbReference type="EMBL" id="AEH51138.1"/>
    </source>
</evidence>
<keyword evidence="4" id="KW-1185">Reference proteome</keyword>
<dbReference type="KEGG" id="tta:Theth_1058"/>
<dbReference type="eggNOG" id="COG1315">
    <property type="taxonomic scope" value="Bacteria"/>
</dbReference>
<proteinExistence type="predicted"/>
<feature type="domain" description="Flagellar Assembly Protein A N-terminal region" evidence="2">
    <location>
        <begin position="3"/>
        <end position="171"/>
    </location>
</feature>
<dbReference type="Proteomes" id="UP000006804">
    <property type="component" value="Chromosome"/>
</dbReference>
<dbReference type="PANTHER" id="PTHR38032:SF1">
    <property type="entry name" value="RNA-BINDING PROTEIN KHPB N-TERMINAL DOMAIN-CONTAINING PROTEIN"/>
    <property type="match status" value="1"/>
</dbReference>
<evidence type="ECO:0000259" key="2">
    <source>
        <dbReference type="Pfam" id="PF20250"/>
    </source>
</evidence>
<keyword evidence="1" id="KW-0175">Coiled coil</keyword>
<dbReference type="Pfam" id="PF03961">
    <property type="entry name" value="FapA"/>
    <property type="match status" value="1"/>
</dbReference>
<dbReference type="RefSeq" id="WP_013932358.1">
    <property type="nucleotide sequence ID" value="NC_015707.1"/>
</dbReference>
<dbReference type="OrthoDB" id="9816426at2"/>
<dbReference type="PATRIC" id="fig|688269.3.peg.1086"/>
<dbReference type="InterPro" id="IPR046866">
    <property type="entry name" value="FapA_N"/>
</dbReference>
<protein>
    <recommendedName>
        <fullName evidence="2">Flagellar Assembly Protein A N-terminal region domain-containing protein</fullName>
    </recommendedName>
</protein>
<dbReference type="HOGENOM" id="CLU_026157_1_0_0"/>